<dbReference type="EMBL" id="AUZZ01007407">
    <property type="protein sequence ID" value="EQD42609.1"/>
    <property type="molecule type" value="Genomic_DNA"/>
</dbReference>
<dbReference type="SMART" id="SM00267">
    <property type="entry name" value="GGDEF"/>
    <property type="match status" value="1"/>
</dbReference>
<feature type="non-terminal residue" evidence="2">
    <location>
        <position position="1"/>
    </location>
</feature>
<dbReference type="InterPro" id="IPR029787">
    <property type="entry name" value="Nucleotide_cyclase"/>
</dbReference>
<reference evidence="2" key="1">
    <citation type="submission" date="2013-08" db="EMBL/GenBank/DDBJ databases">
        <authorList>
            <person name="Mendez C."/>
            <person name="Richter M."/>
            <person name="Ferrer M."/>
            <person name="Sanchez J."/>
        </authorList>
    </citation>
    <scope>NUCLEOTIDE SEQUENCE</scope>
</reference>
<dbReference type="PANTHER" id="PTHR46663:SF3">
    <property type="entry name" value="SLL0267 PROTEIN"/>
    <property type="match status" value="1"/>
</dbReference>
<dbReference type="InterPro" id="IPR043128">
    <property type="entry name" value="Rev_trsase/Diguanyl_cyclase"/>
</dbReference>
<dbReference type="Pfam" id="PF00990">
    <property type="entry name" value="GGDEF"/>
    <property type="match status" value="1"/>
</dbReference>
<dbReference type="SUPFAM" id="SSF55785">
    <property type="entry name" value="PYP-like sensor domain (PAS domain)"/>
    <property type="match status" value="1"/>
</dbReference>
<dbReference type="InterPro" id="IPR052163">
    <property type="entry name" value="DGC-Regulatory_Protein"/>
</dbReference>
<dbReference type="AlphaFoldDB" id="T1APH9"/>
<dbReference type="Gene3D" id="3.30.450.20">
    <property type="entry name" value="PAS domain"/>
    <property type="match status" value="1"/>
</dbReference>
<evidence type="ECO:0000313" key="2">
    <source>
        <dbReference type="EMBL" id="EQD42609.1"/>
    </source>
</evidence>
<reference evidence="2" key="2">
    <citation type="journal article" date="2014" name="ISME J.">
        <title>Microbial stratification in low pH oxic and suboxic macroscopic growths along an acid mine drainage.</title>
        <authorList>
            <person name="Mendez-Garcia C."/>
            <person name="Mesa V."/>
            <person name="Sprenger R.R."/>
            <person name="Richter M."/>
            <person name="Diez M.S."/>
            <person name="Solano J."/>
            <person name="Bargiela R."/>
            <person name="Golyshina O.V."/>
            <person name="Manteca A."/>
            <person name="Ramos J.L."/>
            <person name="Gallego J.R."/>
            <person name="Llorente I."/>
            <person name="Martins Dos Santos V.A."/>
            <person name="Jensen O.N."/>
            <person name="Pelaez A.I."/>
            <person name="Sanchez J."/>
            <person name="Ferrer M."/>
        </authorList>
    </citation>
    <scope>NUCLEOTIDE SEQUENCE</scope>
</reference>
<organism evidence="2">
    <name type="scientific">mine drainage metagenome</name>
    <dbReference type="NCBI Taxonomy" id="410659"/>
    <lineage>
        <taxon>unclassified sequences</taxon>
        <taxon>metagenomes</taxon>
        <taxon>ecological metagenomes</taxon>
    </lineage>
</organism>
<dbReference type="SUPFAM" id="SSF55073">
    <property type="entry name" value="Nucleotide cyclase"/>
    <property type="match status" value="1"/>
</dbReference>
<comment type="caution">
    <text evidence="2">The sequence shown here is derived from an EMBL/GenBank/DDBJ whole genome shotgun (WGS) entry which is preliminary data.</text>
</comment>
<dbReference type="InterPro" id="IPR000160">
    <property type="entry name" value="GGDEF_dom"/>
</dbReference>
<dbReference type="NCBIfam" id="TIGR00254">
    <property type="entry name" value="GGDEF"/>
    <property type="match status" value="1"/>
</dbReference>
<sequence length="230" mass="25511">LPRTDTDELQRLLIDVLKTREHVQGELAATTNTGEFRVFDYIMGPVLNETNAIEAVTITFRDMTERKSLSDKHWHGANYDVLTGLPNRRLFLDRLDQDLKHAERIDTPLALLFVDLDQFKEANDRFGHDAGDSLLREAALRIQGCVRETDTVARLGGDEFTVILQDLTDTGHAELIAGNIVQELARPFELANVTISLSASVGVCLSSRAPATPETLLKNSAKPRTASLAF</sequence>
<accession>T1APH9</accession>
<gene>
    <name evidence="2" type="ORF">B2A_10263</name>
</gene>
<name>T1APH9_9ZZZZ</name>
<dbReference type="PROSITE" id="PS50887">
    <property type="entry name" value="GGDEF"/>
    <property type="match status" value="1"/>
</dbReference>
<dbReference type="CDD" id="cd01949">
    <property type="entry name" value="GGDEF"/>
    <property type="match status" value="1"/>
</dbReference>
<dbReference type="Gene3D" id="3.30.70.270">
    <property type="match status" value="1"/>
</dbReference>
<feature type="domain" description="GGDEF" evidence="1">
    <location>
        <begin position="107"/>
        <end position="230"/>
    </location>
</feature>
<dbReference type="PANTHER" id="PTHR46663">
    <property type="entry name" value="DIGUANYLATE CYCLASE DGCT-RELATED"/>
    <property type="match status" value="1"/>
</dbReference>
<proteinExistence type="predicted"/>
<protein>
    <submittedName>
        <fullName evidence="2">Diguanylate cyclase/phosphodiesterase with PAS/PAC and GAF sensor</fullName>
    </submittedName>
</protein>
<evidence type="ECO:0000259" key="1">
    <source>
        <dbReference type="PROSITE" id="PS50887"/>
    </source>
</evidence>
<dbReference type="InterPro" id="IPR035965">
    <property type="entry name" value="PAS-like_dom_sf"/>
</dbReference>